<keyword evidence="2" id="KW-1185">Reference proteome</keyword>
<dbReference type="AlphaFoldDB" id="A0A0F7K1R7"/>
<protein>
    <submittedName>
        <fullName evidence="1">Adhesin</fullName>
    </submittedName>
</protein>
<dbReference type="EMBL" id="CP011412">
    <property type="protein sequence ID" value="AKH21817.1"/>
    <property type="molecule type" value="Genomic_DNA"/>
</dbReference>
<organism evidence="1 2">
    <name type="scientific">Sedimenticola thiotaurini</name>
    <dbReference type="NCBI Taxonomy" id="1543721"/>
    <lineage>
        <taxon>Bacteria</taxon>
        <taxon>Pseudomonadati</taxon>
        <taxon>Pseudomonadota</taxon>
        <taxon>Gammaproteobacteria</taxon>
        <taxon>Chromatiales</taxon>
        <taxon>Sedimenticolaceae</taxon>
        <taxon>Sedimenticola</taxon>
    </lineage>
</organism>
<dbReference type="Gene3D" id="2.60.300.12">
    <property type="entry name" value="HesB-like domain"/>
    <property type="match status" value="1"/>
</dbReference>
<evidence type="ECO:0000313" key="2">
    <source>
        <dbReference type="Proteomes" id="UP000034410"/>
    </source>
</evidence>
<sequence>MFEITESAAEQVRNAAEQGGTEGMALRMAARMKEDGTIDYLMGFDEAKDDDLRVVTNGIEVVMEPQYATLLDEAVMDYAQLDDGELRFIFINPQDANYEPAPKSRSK</sequence>
<gene>
    <name evidence="1" type="ORF">AAY24_17365</name>
</gene>
<dbReference type="Proteomes" id="UP000034410">
    <property type="component" value="Chromosome"/>
</dbReference>
<reference evidence="1 2" key="1">
    <citation type="journal article" date="2015" name="Genome Announc.">
        <title>Complete Genome Sequence of Sedimenticola thiotaurini Strain SIP-G1, a Polyphosphate- and Polyhydroxyalkanoate-Accumulating Sulfur-Oxidizing Gammaproteobacterium Isolated from Salt Marsh Sediments.</title>
        <authorList>
            <person name="Flood B.E."/>
            <person name="Jones D.S."/>
            <person name="Bailey J.V."/>
        </authorList>
    </citation>
    <scope>NUCLEOTIDE SEQUENCE [LARGE SCALE GENOMIC DNA]</scope>
    <source>
        <strain evidence="1 2">SIP-G1</strain>
    </source>
</reference>
<name>A0A0F7K1R7_9GAMM</name>
<dbReference type="InterPro" id="IPR035903">
    <property type="entry name" value="HesB-like_dom_sf"/>
</dbReference>
<proteinExistence type="predicted"/>
<evidence type="ECO:0000313" key="1">
    <source>
        <dbReference type="EMBL" id="AKH21817.1"/>
    </source>
</evidence>
<dbReference type="SUPFAM" id="SSF89360">
    <property type="entry name" value="HesB-like domain"/>
    <property type="match status" value="1"/>
</dbReference>
<dbReference type="KEGG" id="seds:AAY24_17365"/>
<accession>A0A0F7K1R7</accession>
<dbReference type="OrthoDB" id="9795497at2"/>
<dbReference type="RefSeq" id="WP_046860738.1">
    <property type="nucleotide sequence ID" value="NZ_CP011412.1"/>
</dbReference>